<dbReference type="InterPro" id="IPR009956">
    <property type="entry name" value="Post-segregation_anti-tox_CcdA"/>
</dbReference>
<evidence type="ECO:0000313" key="2">
    <source>
        <dbReference type="EMBL" id="MFC3580101.1"/>
    </source>
</evidence>
<reference evidence="3" key="1">
    <citation type="journal article" date="2019" name="Int. J. Syst. Evol. Microbiol.">
        <title>The Global Catalogue of Microorganisms (GCM) 10K type strain sequencing project: providing services to taxonomists for standard genome sequencing and annotation.</title>
        <authorList>
            <consortium name="The Broad Institute Genomics Platform"/>
            <consortium name="The Broad Institute Genome Sequencing Center for Infectious Disease"/>
            <person name="Wu L."/>
            <person name="Ma J."/>
        </authorList>
    </citation>
    <scope>NUCLEOTIDE SEQUENCE [LARGE SCALE GENOMIC DNA]</scope>
    <source>
        <strain evidence="3">KCTC 42739</strain>
    </source>
</reference>
<keyword evidence="1" id="KW-1277">Toxin-antitoxin system</keyword>
<name>A0ABV7SUU9_9SPHN</name>
<dbReference type="RefSeq" id="WP_261295327.1">
    <property type="nucleotide sequence ID" value="NZ_JANQBK010000015.1"/>
</dbReference>
<proteinExistence type="predicted"/>
<protein>
    <submittedName>
        <fullName evidence="2">Type II toxin-antitoxin system CcdA family antitoxin</fullName>
    </submittedName>
</protein>
<sequence>MSGSVREARTPFRRPTNVSLDASLIDEAKALGINVSRACEEGLAKQIASARRTRWMEENAEAMAASNAYVAEHGLPLEKYRLF</sequence>
<organism evidence="2 3">
    <name type="scientific">Sphingomonas hylomeconis</name>
    <dbReference type="NCBI Taxonomy" id="1395958"/>
    <lineage>
        <taxon>Bacteria</taxon>
        <taxon>Pseudomonadati</taxon>
        <taxon>Pseudomonadota</taxon>
        <taxon>Alphaproteobacteria</taxon>
        <taxon>Sphingomonadales</taxon>
        <taxon>Sphingomonadaceae</taxon>
        <taxon>Sphingomonas</taxon>
    </lineage>
</organism>
<dbReference type="Pfam" id="PF07362">
    <property type="entry name" value="CcdA"/>
    <property type="match status" value="1"/>
</dbReference>
<comment type="caution">
    <text evidence="2">The sequence shown here is derived from an EMBL/GenBank/DDBJ whole genome shotgun (WGS) entry which is preliminary data.</text>
</comment>
<evidence type="ECO:0000256" key="1">
    <source>
        <dbReference type="ARBA" id="ARBA00022649"/>
    </source>
</evidence>
<dbReference type="EMBL" id="JBHRXP010000003">
    <property type="protein sequence ID" value="MFC3580101.1"/>
    <property type="molecule type" value="Genomic_DNA"/>
</dbReference>
<accession>A0ABV7SUU9</accession>
<keyword evidence="3" id="KW-1185">Reference proteome</keyword>
<gene>
    <name evidence="2" type="ORF">ACFONA_07970</name>
</gene>
<dbReference type="Proteomes" id="UP001595713">
    <property type="component" value="Unassembled WGS sequence"/>
</dbReference>
<evidence type="ECO:0000313" key="3">
    <source>
        <dbReference type="Proteomes" id="UP001595713"/>
    </source>
</evidence>